<reference evidence="2 3" key="1">
    <citation type="submission" date="2020-11" db="EMBL/GenBank/DDBJ databases">
        <title>Genome seq and assembly of Sphingosinicella sp.</title>
        <authorList>
            <person name="Chhetri G."/>
        </authorList>
    </citation>
    <scope>NUCLEOTIDE SEQUENCE [LARGE SCALE GENOMIC DNA]</scope>
    <source>
        <strain evidence="2 3">UDD2</strain>
    </source>
</reference>
<dbReference type="EMBL" id="CP065592">
    <property type="protein sequence ID" value="QPQ54078.1"/>
    <property type="molecule type" value="Genomic_DNA"/>
</dbReference>
<dbReference type="InterPro" id="IPR018391">
    <property type="entry name" value="PQQ_b-propeller_rpt"/>
</dbReference>
<dbReference type="PANTHER" id="PTHR34512:SF30">
    <property type="entry name" value="OUTER MEMBRANE PROTEIN ASSEMBLY FACTOR BAMB"/>
    <property type="match status" value="1"/>
</dbReference>
<dbReference type="SMART" id="SM00564">
    <property type="entry name" value="PQQ"/>
    <property type="match status" value="6"/>
</dbReference>
<name>A0A7T2GIC3_9SPHN</name>
<evidence type="ECO:0000259" key="1">
    <source>
        <dbReference type="Pfam" id="PF13360"/>
    </source>
</evidence>
<dbReference type="KEGG" id="sflv:IC614_06795"/>
<gene>
    <name evidence="2" type="ORF">IC614_06795</name>
</gene>
<dbReference type="InterPro" id="IPR002372">
    <property type="entry name" value="PQQ_rpt_dom"/>
</dbReference>
<dbReference type="SUPFAM" id="SSF50998">
    <property type="entry name" value="Quinoprotein alcohol dehydrogenase-like"/>
    <property type="match status" value="1"/>
</dbReference>
<dbReference type="InterPro" id="IPR011047">
    <property type="entry name" value="Quinoprotein_ADH-like_sf"/>
</dbReference>
<dbReference type="AlphaFoldDB" id="A0A7T2GIC3"/>
<dbReference type="Pfam" id="PF13360">
    <property type="entry name" value="PQQ_2"/>
    <property type="match status" value="1"/>
</dbReference>
<feature type="domain" description="Pyrrolo-quinoline quinone repeat" evidence="1">
    <location>
        <begin position="120"/>
        <end position="368"/>
    </location>
</feature>
<proteinExistence type="predicted"/>
<dbReference type="Proteomes" id="UP000594873">
    <property type="component" value="Chromosome"/>
</dbReference>
<evidence type="ECO:0000313" key="3">
    <source>
        <dbReference type="Proteomes" id="UP000594873"/>
    </source>
</evidence>
<evidence type="ECO:0000313" key="2">
    <source>
        <dbReference type="EMBL" id="QPQ54078.1"/>
    </source>
</evidence>
<dbReference type="PROSITE" id="PS51257">
    <property type="entry name" value="PROKAR_LIPOPROTEIN"/>
    <property type="match status" value="1"/>
</dbReference>
<keyword evidence="3" id="KW-1185">Reference proteome</keyword>
<accession>A0A7T2GIC3</accession>
<dbReference type="RefSeq" id="WP_200970611.1">
    <property type="nucleotide sequence ID" value="NZ_CP065592.1"/>
</dbReference>
<protein>
    <submittedName>
        <fullName evidence="2">PQQ-binding-like beta-propeller repeat protein</fullName>
    </submittedName>
</protein>
<organism evidence="2 3">
    <name type="scientific">Allosphingosinicella flava</name>
    <dbReference type="NCBI Taxonomy" id="2771430"/>
    <lineage>
        <taxon>Bacteria</taxon>
        <taxon>Pseudomonadati</taxon>
        <taxon>Pseudomonadota</taxon>
        <taxon>Alphaproteobacteria</taxon>
        <taxon>Sphingomonadales</taxon>
        <taxon>Sphingomonadaceae</taxon>
        <taxon>Allosphingosinicella</taxon>
    </lineage>
</organism>
<sequence>MKRLVTILAAAGILGGCGIVGGKKDPVTPTVGQRIPVLSSETGIQVDPELAAVPVTIPGAVSNADWAQPGGSAAKSIGHLALPAAIGRAWAVEIAGSTSRTRLAAAPVVANGTIYVIDTNATVRALDAANGGERWRASVGDVTGRRSFWTGENTGNSGAVFGGGVSFDNGRVYATNGIGDVAAFDAATGKQIWKTRPGGPLRGAPTIAYDSAYVLSQDNQLYALNVADGSLRWQGAGSIELAGVFGVAAPAVAQGTVVAGFSSGELTAFRYENGQPVWGDALTRTSISTAVTNLSDVDADPVIDNGRVYAIGQGGRMVAIDLATGQRLWEINVAGISTPWVAGDWIYVVTDDAELLAVARDTGKVRWMTQLPRYRDEEDKKGPISWVGPVLAGDRLILASSEGQITNVNPADGAIQTTVNTKKPVSLPLVVANGALYVLHDDGTLAAWR</sequence>
<dbReference type="InterPro" id="IPR015943">
    <property type="entry name" value="WD40/YVTN_repeat-like_dom_sf"/>
</dbReference>
<dbReference type="PANTHER" id="PTHR34512">
    <property type="entry name" value="CELL SURFACE PROTEIN"/>
    <property type="match status" value="1"/>
</dbReference>
<dbReference type="Gene3D" id="2.130.10.10">
    <property type="entry name" value="YVTN repeat-like/Quinoprotein amine dehydrogenase"/>
    <property type="match status" value="1"/>
</dbReference>